<accession>A0A846ML24</accession>
<dbReference type="RefSeq" id="WP_166911748.1">
    <property type="nucleotide sequence ID" value="NZ_JAASRS010000001.1"/>
</dbReference>
<dbReference type="InterPro" id="IPR036291">
    <property type="entry name" value="NAD(P)-bd_dom_sf"/>
</dbReference>
<evidence type="ECO:0000259" key="1">
    <source>
        <dbReference type="Pfam" id="PF13460"/>
    </source>
</evidence>
<dbReference type="PANTHER" id="PTHR43355">
    <property type="entry name" value="FLAVIN REDUCTASE (NADPH)"/>
    <property type="match status" value="1"/>
</dbReference>
<dbReference type="EMBL" id="JAASRS010000001">
    <property type="protein sequence ID" value="NIK16327.1"/>
    <property type="molecule type" value="Genomic_DNA"/>
</dbReference>
<keyword evidence="3" id="KW-1185">Reference proteome</keyword>
<dbReference type="Gene3D" id="3.40.50.720">
    <property type="entry name" value="NAD(P)-binding Rossmann-like Domain"/>
    <property type="match status" value="1"/>
</dbReference>
<reference evidence="2 3" key="1">
    <citation type="submission" date="2020-03" db="EMBL/GenBank/DDBJ databases">
        <title>Genomic Encyclopedia of Archaeal and Bacterial Type Strains, Phase II (KMG-II): from individual species to whole genera.</title>
        <authorList>
            <person name="Goeker M."/>
        </authorList>
    </citation>
    <scope>NUCLEOTIDE SEQUENCE [LARGE SCALE GENOMIC DNA]</scope>
    <source>
        <strain evidence="2 3">DSM 4749</strain>
    </source>
</reference>
<dbReference type="PANTHER" id="PTHR43355:SF2">
    <property type="entry name" value="FLAVIN REDUCTASE (NADPH)"/>
    <property type="match status" value="1"/>
</dbReference>
<dbReference type="InterPro" id="IPR016040">
    <property type="entry name" value="NAD(P)-bd_dom"/>
</dbReference>
<comment type="caution">
    <text evidence="2">The sequence shown here is derived from an EMBL/GenBank/DDBJ whole genome shotgun (WGS) entry which is preliminary data.</text>
</comment>
<name>A0A846ML24_9BACL</name>
<dbReference type="GO" id="GO:0016646">
    <property type="term" value="F:oxidoreductase activity, acting on the CH-NH group of donors, NAD or NADP as acceptor"/>
    <property type="evidence" value="ECO:0007669"/>
    <property type="project" value="TreeGrafter"/>
</dbReference>
<dbReference type="InterPro" id="IPR051606">
    <property type="entry name" value="Polyketide_Oxido-like"/>
</dbReference>
<dbReference type="CDD" id="cd05244">
    <property type="entry name" value="BVR-B_like_SDR_a"/>
    <property type="match status" value="1"/>
</dbReference>
<feature type="domain" description="NAD(P)-binding" evidence="1">
    <location>
        <begin position="7"/>
        <end position="196"/>
    </location>
</feature>
<gene>
    <name evidence="2" type="ORF">BDD39_002837</name>
</gene>
<evidence type="ECO:0000313" key="2">
    <source>
        <dbReference type="EMBL" id="NIK16327.1"/>
    </source>
</evidence>
<dbReference type="AlphaFoldDB" id="A0A846ML24"/>
<proteinExistence type="predicted"/>
<evidence type="ECO:0000313" key="3">
    <source>
        <dbReference type="Proteomes" id="UP000532769"/>
    </source>
</evidence>
<sequence length="211" mass="22808">MKIALFGATGMIGQRILAEALSRGHEVTAIVRDPARLNKEHDRLHVVVGDIFDENSVAQAVHGHDVVISAFGPKAGEEKTLIEATHSLISGVKKSGVNRLIAVGGAGSLEVAPGVQLVDTPDFPDFIKPIALAHRDVLNIYLQEKELNWTNVSPAAMIAPGERTGTYRTDTDRLVVDANGESRISAEDFAVAILDEAENPRFSRMRFTVGY</sequence>
<protein>
    <recommendedName>
        <fullName evidence="1">NAD(P)-binding domain-containing protein</fullName>
    </recommendedName>
</protein>
<dbReference type="SUPFAM" id="SSF51735">
    <property type="entry name" value="NAD(P)-binding Rossmann-fold domains"/>
    <property type="match status" value="1"/>
</dbReference>
<dbReference type="Proteomes" id="UP000532769">
    <property type="component" value="Unassembled WGS sequence"/>
</dbReference>
<organism evidence="2 3">
    <name type="scientific">Saccharococcus thermophilus</name>
    <dbReference type="NCBI Taxonomy" id="29396"/>
    <lineage>
        <taxon>Bacteria</taxon>
        <taxon>Bacillati</taxon>
        <taxon>Bacillota</taxon>
        <taxon>Bacilli</taxon>
        <taxon>Bacillales</taxon>
        <taxon>Anoxybacillaceae</taxon>
        <taxon>Saccharococcus</taxon>
    </lineage>
</organism>
<dbReference type="Pfam" id="PF13460">
    <property type="entry name" value="NAD_binding_10"/>
    <property type="match status" value="1"/>
</dbReference>